<accession>G0QIN9</accession>
<keyword evidence="2" id="KW-1185">Reference proteome</keyword>
<sequence length="771" mass="92639">MNLQDLKLTQINKYSTFFLNLNQEFSLVFDASILNEQKLNKKNTENISLYIEMSLEEISQKTQKQPKTRSEKPIGQALKTSLKSIQNTQICLQLDTQTSIQIKINIKDSNTCFHRNFLGFACLKILETRTFQAENIISSIKISLNSMENSMQKQIWNLKPFKTFLQENNCIQTWDFQHNLIYEKNLQKTKENTDIQLNFLTKINFELDKVEKINEEKMEEDFQILLENYSFLDKYEDILYQNNGFIHSNLQNHIFFETYGPFDYFSVQFLDKNNHVLALYEEDFFQIPQKQLNLAFICQDKDNIVQNKYLQVNQEELLDDQEQQNIIGSFKFQVQFESFNQYLMPEEKERQWVDKLVDYKKDDDNLMYFLKENISNYVKNQQKIQPLVISLVDIWNIQDLVQQISKNDKKCEFFIKIKIGNICEKIKFSQKIKKSEEIEEIDDILLELEKKGSFLKKIEDKLKIYTMLDQKSQKVSEITTDTDLCQKMVFQIKSFLEFIQIEVLIENEIIGGFCRQIQECFFYDKEGFLYFLVSFFNNSGGQNLNFTGFFLKFQYSFLSFEQENSYNQSLFQPGIYIPKQMLFQDKQLVKKMQNFIYKMTIQEVESKKSCEEVFSFNNFFQKINMKFFQELSFLRNNQKKDIMFLVQIKKIYSENNQNNEENIEENEEKKYAFKNNFIQMEISLLKIFSIQKQVQKHRIQPIILFRFFLVFSKIKNYLKILNFQFFSKSIYTLIPLQNNRFKKQKFLYRNNSKKKSFLMKFQIKIAQLKLI</sequence>
<gene>
    <name evidence="1" type="ORF">IMG5_000110</name>
</gene>
<dbReference type="EMBL" id="GL983040">
    <property type="protein sequence ID" value="EGR34914.1"/>
    <property type="molecule type" value="Genomic_DNA"/>
</dbReference>
<dbReference type="InParanoid" id="G0QIN9"/>
<dbReference type="RefSeq" id="XP_004040218.1">
    <property type="nucleotide sequence ID" value="XM_004040170.1"/>
</dbReference>
<evidence type="ECO:0000313" key="2">
    <source>
        <dbReference type="Proteomes" id="UP000008983"/>
    </source>
</evidence>
<protein>
    <submittedName>
        <fullName evidence="1">Uncharacterized protein</fullName>
    </submittedName>
</protein>
<reference evidence="1 2" key="1">
    <citation type="submission" date="2011-07" db="EMBL/GenBank/DDBJ databases">
        <authorList>
            <person name="Coyne R."/>
            <person name="Brami D."/>
            <person name="Johnson J."/>
            <person name="Hostetler J."/>
            <person name="Hannick L."/>
            <person name="Clark T."/>
            <person name="Cassidy-Hanley D."/>
            <person name="Inman J."/>
        </authorList>
    </citation>
    <scope>NUCLEOTIDE SEQUENCE [LARGE SCALE GENOMIC DNA]</scope>
    <source>
        <strain evidence="1 2">G5</strain>
    </source>
</reference>
<dbReference type="GeneID" id="14911114"/>
<proteinExistence type="predicted"/>
<dbReference type="AlphaFoldDB" id="G0QIN9"/>
<dbReference type="Proteomes" id="UP000008983">
    <property type="component" value="Unassembled WGS sequence"/>
</dbReference>
<organism evidence="1 2">
    <name type="scientific">Ichthyophthirius multifiliis</name>
    <name type="common">White spot disease agent</name>
    <name type="synonym">Ich</name>
    <dbReference type="NCBI Taxonomy" id="5932"/>
    <lineage>
        <taxon>Eukaryota</taxon>
        <taxon>Sar</taxon>
        <taxon>Alveolata</taxon>
        <taxon>Ciliophora</taxon>
        <taxon>Intramacronucleata</taxon>
        <taxon>Oligohymenophorea</taxon>
        <taxon>Hymenostomatida</taxon>
        <taxon>Ophryoglenina</taxon>
        <taxon>Ichthyophthirius</taxon>
    </lineage>
</organism>
<name>G0QIN9_ICHMU</name>
<evidence type="ECO:0000313" key="1">
    <source>
        <dbReference type="EMBL" id="EGR34914.1"/>
    </source>
</evidence>